<feature type="region of interest" description="Disordered" evidence="1">
    <location>
        <begin position="91"/>
        <end position="131"/>
    </location>
</feature>
<accession>U6MCJ9</accession>
<evidence type="ECO:0000313" key="2">
    <source>
        <dbReference type="EMBL" id="CDJ61957.1"/>
    </source>
</evidence>
<gene>
    <name evidence="2" type="ORF">EMWEY_00046790</name>
</gene>
<dbReference type="Proteomes" id="UP000030763">
    <property type="component" value="Unassembled WGS sequence"/>
</dbReference>
<sequence>MFSCCCADTASRGEIQIEENHEGVDGTQEHKGGDAAAAAAAPAAAAAAAPAAAAAESTEATPAAAAAPAPAAADAAANEHSVAAAVGRIKITPAKKDEAPAKKPMTAPKSDRARRTSVPLESPLEDGMFLM</sequence>
<feature type="compositionally biased region" description="Low complexity" evidence="1">
    <location>
        <begin position="34"/>
        <end position="76"/>
    </location>
</feature>
<dbReference type="VEuPathDB" id="ToxoDB:EMWEY_00046790"/>
<dbReference type="OrthoDB" id="346545at2759"/>
<dbReference type="RefSeq" id="XP_013338607.1">
    <property type="nucleotide sequence ID" value="XM_013483153.1"/>
</dbReference>
<keyword evidence="3" id="KW-1185">Reference proteome</keyword>
<evidence type="ECO:0000313" key="3">
    <source>
        <dbReference type="Proteomes" id="UP000030763"/>
    </source>
</evidence>
<protein>
    <submittedName>
        <fullName evidence="2">Uncharacterized protein</fullName>
    </submittedName>
</protein>
<dbReference type="EMBL" id="HG722297">
    <property type="protein sequence ID" value="CDJ61957.1"/>
    <property type="molecule type" value="Genomic_DNA"/>
</dbReference>
<dbReference type="AlphaFoldDB" id="U6MCJ9"/>
<feature type="compositionally biased region" description="Basic and acidic residues" evidence="1">
    <location>
        <begin position="18"/>
        <end position="33"/>
    </location>
</feature>
<organism evidence="2 3">
    <name type="scientific">Eimeria maxima</name>
    <name type="common">Coccidian parasite</name>
    <dbReference type="NCBI Taxonomy" id="5804"/>
    <lineage>
        <taxon>Eukaryota</taxon>
        <taxon>Sar</taxon>
        <taxon>Alveolata</taxon>
        <taxon>Apicomplexa</taxon>
        <taxon>Conoidasida</taxon>
        <taxon>Coccidia</taxon>
        <taxon>Eucoccidiorida</taxon>
        <taxon>Eimeriorina</taxon>
        <taxon>Eimeriidae</taxon>
        <taxon>Eimeria</taxon>
    </lineage>
</organism>
<evidence type="ECO:0000256" key="1">
    <source>
        <dbReference type="SAM" id="MobiDB-lite"/>
    </source>
</evidence>
<proteinExistence type="predicted"/>
<dbReference type="GeneID" id="25338665"/>
<reference evidence="2" key="2">
    <citation type="submission" date="2013-10" db="EMBL/GenBank/DDBJ databases">
        <authorList>
            <person name="Aslett M."/>
        </authorList>
    </citation>
    <scope>NUCLEOTIDE SEQUENCE [LARGE SCALE GENOMIC DNA]</scope>
    <source>
        <strain evidence="2">Weybridge</strain>
    </source>
</reference>
<name>U6MCJ9_EIMMA</name>
<reference evidence="2" key="1">
    <citation type="submission" date="2013-10" db="EMBL/GenBank/DDBJ databases">
        <title>Genomic analysis of the causative agents of coccidiosis in chickens.</title>
        <authorList>
            <person name="Reid A.J."/>
            <person name="Blake D."/>
            <person name="Billington K."/>
            <person name="Browne H."/>
            <person name="Dunn M."/>
            <person name="Hung S."/>
            <person name="Kawahara F."/>
            <person name="Miranda-Saavedra D."/>
            <person name="Mourier T."/>
            <person name="Nagra H."/>
            <person name="Otto T.D."/>
            <person name="Rawlings N."/>
            <person name="Sanchez A."/>
            <person name="Sanders M."/>
            <person name="Subramaniam C."/>
            <person name="Tay Y."/>
            <person name="Dear P."/>
            <person name="Doerig C."/>
            <person name="Gruber A."/>
            <person name="Parkinson J."/>
            <person name="Shirley M."/>
            <person name="Wan K.L."/>
            <person name="Berriman M."/>
            <person name="Tomley F."/>
            <person name="Pain A."/>
        </authorList>
    </citation>
    <scope>NUCLEOTIDE SEQUENCE [LARGE SCALE GENOMIC DNA]</scope>
    <source>
        <strain evidence="2">Weybridge</strain>
    </source>
</reference>
<feature type="region of interest" description="Disordered" evidence="1">
    <location>
        <begin position="16"/>
        <end position="79"/>
    </location>
</feature>